<dbReference type="SUPFAM" id="SSF48452">
    <property type="entry name" value="TPR-like"/>
    <property type="match status" value="2"/>
</dbReference>
<evidence type="ECO:0000259" key="5">
    <source>
        <dbReference type="Pfam" id="PF13435"/>
    </source>
</evidence>
<dbReference type="InterPro" id="IPR023155">
    <property type="entry name" value="Cyt_c-552/4"/>
</dbReference>
<dbReference type="Pfam" id="PF09699">
    <property type="entry name" value="Paired_CXXCH_1"/>
    <property type="match status" value="1"/>
</dbReference>
<dbReference type="PROSITE" id="PS50005">
    <property type="entry name" value="TPR"/>
    <property type="match status" value="1"/>
</dbReference>
<dbReference type="Gene3D" id="1.10.1130.10">
    <property type="entry name" value="Flavocytochrome C3, Chain A"/>
    <property type="match status" value="2"/>
</dbReference>
<dbReference type="GO" id="GO:0042597">
    <property type="term" value="C:periplasmic space"/>
    <property type="evidence" value="ECO:0007669"/>
    <property type="project" value="InterPro"/>
</dbReference>
<evidence type="ECO:0000313" key="6">
    <source>
        <dbReference type="EMBL" id="MBB5353281.1"/>
    </source>
</evidence>
<dbReference type="Gene3D" id="1.25.40.10">
    <property type="entry name" value="Tetratricopeptide repeat domain"/>
    <property type="match status" value="2"/>
</dbReference>
<dbReference type="Pfam" id="PF13435">
    <property type="entry name" value="Cytochrome_C554"/>
    <property type="match status" value="1"/>
</dbReference>
<feature type="repeat" description="TPR" evidence="2">
    <location>
        <begin position="659"/>
        <end position="692"/>
    </location>
</feature>
<evidence type="ECO:0000313" key="7">
    <source>
        <dbReference type="Proteomes" id="UP000557717"/>
    </source>
</evidence>
<gene>
    <name evidence="6" type="ORF">HNR46_003536</name>
</gene>
<dbReference type="InterPro" id="IPR011990">
    <property type="entry name" value="TPR-like_helical_dom_sf"/>
</dbReference>
<keyword evidence="2" id="KW-0802">TPR repeat</keyword>
<dbReference type="PANTHER" id="PTHR35038:SF8">
    <property type="entry name" value="C-TYPE POLYHEME CYTOCHROME OMCC"/>
    <property type="match status" value="1"/>
</dbReference>
<dbReference type="InterPro" id="IPR019734">
    <property type="entry name" value="TPR_rpt"/>
</dbReference>
<dbReference type="InterPro" id="IPR051829">
    <property type="entry name" value="Multiheme_Cytochr_ET"/>
</dbReference>
<dbReference type="Proteomes" id="UP000557717">
    <property type="component" value="Unassembled WGS sequence"/>
</dbReference>
<dbReference type="SUPFAM" id="SSF48695">
    <property type="entry name" value="Multiheme cytochromes"/>
    <property type="match status" value="1"/>
</dbReference>
<sequence length="740" mass="81818">MRDRAGILALLLLLGGCEKTPPTTPAQSSATSPPAPQDPSQLTPSSQCLECHREAHESWQHSHHALAHRNTGNPVDAEAFAGTTLQDGPAQWTFAGGAAQPEIRWEDDRAGDLSPKSGSPPMAIGTTPLVQYLLAAGDGRYQVPDMAWDPAKKEWFSIYGEEHRHPDEWGHWTQRGMNWNAQCAYCHFTGLRKDYDPETDHYATRWVEQGVGCAQCHGGKPEVPNADGCLIDRSSSFSKAQWTESCATCHARREEFDETFTTGRSFHDHYGLALPNQPGLWFPDGQQLDEIYKYTSLLLSRMGHKGIGCTDCHDPHAATPKFGDAAVRANALCMTCHASGQDGAVIIDVTSHTHHPPGVGGSSCVDCHMPKRSYMGRDPRSDHRFPRPDPLLTKELGVPNACNDCHSDQTLEWQIEKTHEWYGETMNAVGRKRTRAIDAAQNGRPGALAQLLDAFSSEEMDAWQATLLRLMEPWAQDSRVVRSANVSLHEGGPLVRAAAAALIARRGETGPLLETALADPLKAVRLEAAWGAFEHLPAQHPAIQEAEAVARHQSDQPAGAMRMARIAIARGNLDVAEQWMKKAAEWDRTSPVPRRDLAIFLNSQGRSPEALEWMQKAVDAAPENPEFHYLYALSLAENQRPADAEKHFQEAVRLAPRYSRAWYNLGLLQAGQNRVDEALQSLRHAEQTDPSSPDAPYARATLHLRLQQWPQAQDAAAEALRRAPDHAPSAQLLRDLQQRR</sequence>
<organism evidence="6 7">
    <name type="scientific">Haloferula luteola</name>
    <dbReference type="NCBI Taxonomy" id="595692"/>
    <lineage>
        <taxon>Bacteria</taxon>
        <taxon>Pseudomonadati</taxon>
        <taxon>Verrucomicrobiota</taxon>
        <taxon>Verrucomicrobiia</taxon>
        <taxon>Verrucomicrobiales</taxon>
        <taxon>Verrucomicrobiaceae</taxon>
        <taxon>Haloferula</taxon>
    </lineage>
</organism>
<dbReference type="AlphaFoldDB" id="A0A840VKU7"/>
<dbReference type="SMART" id="SM00028">
    <property type="entry name" value="TPR"/>
    <property type="match status" value="4"/>
</dbReference>
<name>A0A840VKU7_9BACT</name>
<proteinExistence type="predicted"/>
<dbReference type="InterPro" id="IPR011717">
    <property type="entry name" value="TPR-4"/>
</dbReference>
<dbReference type="PANTHER" id="PTHR35038">
    <property type="entry name" value="DISSIMILATORY SULFITE REDUCTASE SIRA"/>
    <property type="match status" value="1"/>
</dbReference>
<dbReference type="GO" id="GO:0042802">
    <property type="term" value="F:identical protein binding"/>
    <property type="evidence" value="ECO:0007669"/>
    <property type="project" value="InterPro"/>
</dbReference>
<dbReference type="Pfam" id="PF02335">
    <property type="entry name" value="Cytochrom_C552"/>
    <property type="match status" value="1"/>
</dbReference>
<evidence type="ECO:0000256" key="1">
    <source>
        <dbReference type="ARBA" id="ARBA00022729"/>
    </source>
</evidence>
<dbReference type="EMBL" id="JACHFD010000023">
    <property type="protein sequence ID" value="MBB5353281.1"/>
    <property type="molecule type" value="Genomic_DNA"/>
</dbReference>
<feature type="domain" description="Doubled CXXCH motif" evidence="4">
    <location>
        <begin position="308"/>
        <end position="339"/>
    </location>
</feature>
<keyword evidence="1" id="KW-0732">Signal</keyword>
<dbReference type="InterPro" id="IPR036280">
    <property type="entry name" value="Multihaem_cyt_sf"/>
</dbReference>
<accession>A0A840VKU7</accession>
<dbReference type="GO" id="GO:0042279">
    <property type="term" value="F:nitrite reductase (cytochrome, ammonia-forming) activity"/>
    <property type="evidence" value="ECO:0007669"/>
    <property type="project" value="InterPro"/>
</dbReference>
<dbReference type="Pfam" id="PF07721">
    <property type="entry name" value="TPR_4"/>
    <property type="match status" value="1"/>
</dbReference>
<dbReference type="PROSITE" id="PS51257">
    <property type="entry name" value="PROKAR_LIPOPROTEIN"/>
    <property type="match status" value="1"/>
</dbReference>
<comment type="caution">
    <text evidence="6">The sequence shown here is derived from an EMBL/GenBank/DDBJ whole genome shotgun (WGS) entry which is preliminary data.</text>
</comment>
<dbReference type="RefSeq" id="WP_184021005.1">
    <property type="nucleotide sequence ID" value="NZ_JACHFD010000023.1"/>
</dbReference>
<protein>
    <submittedName>
        <fullName evidence="6">Putative CXXCH cytochrome family protein</fullName>
    </submittedName>
</protein>
<evidence type="ECO:0000256" key="2">
    <source>
        <dbReference type="PROSITE-ProRule" id="PRU00339"/>
    </source>
</evidence>
<feature type="domain" description="Cytochrome c-552/4" evidence="5">
    <location>
        <begin position="175"/>
        <end position="218"/>
    </location>
</feature>
<dbReference type="InterPro" id="IPR010177">
    <property type="entry name" value="Paired_CXXCH_1"/>
</dbReference>
<evidence type="ECO:0000259" key="4">
    <source>
        <dbReference type="Pfam" id="PF09699"/>
    </source>
</evidence>
<feature type="region of interest" description="Disordered" evidence="3">
    <location>
        <begin position="19"/>
        <end position="46"/>
    </location>
</feature>
<reference evidence="6 7" key="1">
    <citation type="submission" date="2020-08" db="EMBL/GenBank/DDBJ databases">
        <title>Genomic Encyclopedia of Type Strains, Phase IV (KMG-IV): sequencing the most valuable type-strain genomes for metagenomic binning, comparative biology and taxonomic classification.</title>
        <authorList>
            <person name="Goeker M."/>
        </authorList>
    </citation>
    <scope>NUCLEOTIDE SEQUENCE [LARGE SCALE GENOMIC DNA]</scope>
    <source>
        <strain evidence="6 7">YC6886</strain>
    </source>
</reference>
<evidence type="ECO:0000256" key="3">
    <source>
        <dbReference type="SAM" id="MobiDB-lite"/>
    </source>
</evidence>
<dbReference type="Pfam" id="PF13432">
    <property type="entry name" value="TPR_16"/>
    <property type="match status" value="1"/>
</dbReference>
<dbReference type="InterPro" id="IPR003321">
    <property type="entry name" value="Cyt_c552"/>
</dbReference>
<feature type="region of interest" description="Disordered" evidence="3">
    <location>
        <begin position="713"/>
        <end position="740"/>
    </location>
</feature>
<keyword evidence="7" id="KW-1185">Reference proteome</keyword>